<dbReference type="SUPFAM" id="SSF52540">
    <property type="entry name" value="P-loop containing nucleoside triphosphate hydrolases"/>
    <property type="match status" value="1"/>
</dbReference>
<dbReference type="Proteomes" id="UP000237347">
    <property type="component" value="Unassembled WGS sequence"/>
</dbReference>
<keyword evidence="1" id="KW-0347">Helicase</keyword>
<name>A0AAW0K9L0_QUESU</name>
<keyword evidence="1" id="KW-0547">Nucleotide-binding</keyword>
<comment type="caution">
    <text evidence="1">The sequence shown here is derived from an EMBL/GenBank/DDBJ whole genome shotgun (WGS) entry which is preliminary data.</text>
</comment>
<dbReference type="Gene3D" id="3.40.50.300">
    <property type="entry name" value="P-loop containing nucleotide triphosphate hydrolases"/>
    <property type="match status" value="1"/>
</dbReference>
<organism evidence="1 2">
    <name type="scientific">Quercus suber</name>
    <name type="common">Cork oak</name>
    <dbReference type="NCBI Taxonomy" id="58331"/>
    <lineage>
        <taxon>Eukaryota</taxon>
        <taxon>Viridiplantae</taxon>
        <taxon>Streptophyta</taxon>
        <taxon>Embryophyta</taxon>
        <taxon>Tracheophyta</taxon>
        <taxon>Spermatophyta</taxon>
        <taxon>Magnoliopsida</taxon>
        <taxon>eudicotyledons</taxon>
        <taxon>Gunneridae</taxon>
        <taxon>Pentapetalae</taxon>
        <taxon>rosids</taxon>
        <taxon>fabids</taxon>
        <taxon>Fagales</taxon>
        <taxon>Fagaceae</taxon>
        <taxon>Quercus</taxon>
    </lineage>
</organism>
<dbReference type="InterPro" id="IPR027417">
    <property type="entry name" value="P-loop_NTPase"/>
</dbReference>
<dbReference type="GO" id="GO:0004386">
    <property type="term" value="F:helicase activity"/>
    <property type="evidence" value="ECO:0007669"/>
    <property type="project" value="UniProtKB-KW"/>
</dbReference>
<proteinExistence type="predicted"/>
<evidence type="ECO:0000313" key="1">
    <source>
        <dbReference type="EMBL" id="KAK7835832.1"/>
    </source>
</evidence>
<evidence type="ECO:0000313" key="2">
    <source>
        <dbReference type="Proteomes" id="UP000237347"/>
    </source>
</evidence>
<protein>
    <submittedName>
        <fullName evidence="1">Dead-box atp-dependent rna helicase 20</fullName>
    </submittedName>
</protein>
<gene>
    <name evidence="1" type="primary">RH20_7</name>
    <name evidence="1" type="ORF">CFP56_023038</name>
</gene>
<reference evidence="1 2" key="1">
    <citation type="journal article" date="2018" name="Sci. Data">
        <title>The draft genome sequence of cork oak.</title>
        <authorList>
            <person name="Ramos A.M."/>
            <person name="Usie A."/>
            <person name="Barbosa P."/>
            <person name="Barros P.M."/>
            <person name="Capote T."/>
            <person name="Chaves I."/>
            <person name="Simoes F."/>
            <person name="Abreu I."/>
            <person name="Carrasquinho I."/>
            <person name="Faro C."/>
            <person name="Guimaraes J.B."/>
            <person name="Mendonca D."/>
            <person name="Nobrega F."/>
            <person name="Rodrigues L."/>
            <person name="Saibo N.J.M."/>
            <person name="Varela M.C."/>
            <person name="Egas C."/>
            <person name="Matos J."/>
            <person name="Miguel C.M."/>
            <person name="Oliveira M.M."/>
            <person name="Ricardo C.P."/>
            <person name="Goncalves S."/>
        </authorList>
    </citation>
    <scope>NUCLEOTIDE SEQUENCE [LARGE SCALE GENOMIC DNA]</scope>
    <source>
        <strain evidence="2">cv. HL8</strain>
    </source>
</reference>
<keyword evidence="1" id="KW-0067">ATP-binding</keyword>
<keyword evidence="2" id="KW-1185">Reference proteome</keyword>
<keyword evidence="1" id="KW-0378">Hydrolase</keyword>
<accession>A0AAW0K9L0</accession>
<dbReference type="AlphaFoldDB" id="A0AAW0K9L0"/>
<dbReference type="EMBL" id="PKMF04000363">
    <property type="protein sequence ID" value="KAK7835832.1"/>
    <property type="molecule type" value="Genomic_DNA"/>
</dbReference>
<sequence>MDGSRILIFMNTKEGCDQEYIHCIGRTGRARAKGTALTFFTAGNTIFAKELICILEEAVVFICMSVCTLLLKSTVSVNINQLDHGGFRDCGMGYGGGSTLYFVGNISMYY</sequence>